<name>A0ABU0ZS84_9ACTN</name>
<comment type="caution">
    <text evidence="9">The sequence shown here is derived from an EMBL/GenBank/DDBJ whole genome shotgun (WGS) entry which is preliminary data.</text>
</comment>
<proteinExistence type="predicted"/>
<feature type="region of interest" description="Disordered" evidence="5">
    <location>
        <begin position="138"/>
        <end position="183"/>
    </location>
</feature>
<keyword evidence="6" id="KW-0472">Membrane</keyword>
<keyword evidence="2" id="KW-0964">Secreted</keyword>
<sequence length="235" mass="22456">MRAQWMGRLAAVAGTVAVVGLVTAAPARAETTVGINPGNVPTTADGHGTHECDLGGGPYADQDVWVFVLPGNGDTAGDFVSVTAVFGEHGSLTIPTDGGAVVTGNGTSKAWIATPAGWTLTGATAVITGTAQKFNLTHTCPAGGGGGESPTPVPSGSPAPSTESTPGAATSASVSGAAGGGSSGGSLPITGAATLTTAVVGAALVAGGVALLAVRRRKEAHAFAADETGADGDRG</sequence>
<dbReference type="Proteomes" id="UP001230908">
    <property type="component" value="Unassembled WGS sequence"/>
</dbReference>
<evidence type="ECO:0000313" key="9">
    <source>
        <dbReference type="EMBL" id="MDQ7909867.1"/>
    </source>
</evidence>
<evidence type="ECO:0000256" key="5">
    <source>
        <dbReference type="SAM" id="MobiDB-lite"/>
    </source>
</evidence>
<dbReference type="RefSeq" id="WP_308717124.1">
    <property type="nucleotide sequence ID" value="NZ_JAVHUY010000048.1"/>
</dbReference>
<evidence type="ECO:0000313" key="10">
    <source>
        <dbReference type="Proteomes" id="UP001230908"/>
    </source>
</evidence>
<reference evidence="9 10" key="1">
    <citation type="submission" date="2023-08" db="EMBL/GenBank/DDBJ databases">
        <title>Phytohabitans sansha sp. nov., isolated from marine sediment.</title>
        <authorList>
            <person name="Zhao Y."/>
            <person name="Yi K."/>
        </authorList>
    </citation>
    <scope>NUCLEOTIDE SEQUENCE [LARGE SCALE GENOMIC DNA]</scope>
    <source>
        <strain evidence="9 10">ZYX-F-186</strain>
    </source>
</reference>
<protein>
    <submittedName>
        <fullName evidence="9">LPXTG cell wall anchor domain-containing protein</fullName>
    </submittedName>
</protein>
<keyword evidence="6" id="KW-1133">Transmembrane helix</keyword>
<organism evidence="9 10">
    <name type="scientific">Phytohabitans maris</name>
    <dbReference type="NCBI Taxonomy" id="3071409"/>
    <lineage>
        <taxon>Bacteria</taxon>
        <taxon>Bacillati</taxon>
        <taxon>Actinomycetota</taxon>
        <taxon>Actinomycetes</taxon>
        <taxon>Micromonosporales</taxon>
        <taxon>Micromonosporaceae</taxon>
    </lineage>
</organism>
<evidence type="ECO:0000256" key="1">
    <source>
        <dbReference type="ARBA" id="ARBA00022512"/>
    </source>
</evidence>
<keyword evidence="6" id="KW-0812">Transmembrane</keyword>
<evidence type="ECO:0000259" key="8">
    <source>
        <dbReference type="Pfam" id="PF00746"/>
    </source>
</evidence>
<keyword evidence="10" id="KW-1185">Reference proteome</keyword>
<feature type="transmembrane region" description="Helical" evidence="6">
    <location>
        <begin position="192"/>
        <end position="214"/>
    </location>
</feature>
<dbReference type="Pfam" id="PF00746">
    <property type="entry name" value="Gram_pos_anchor"/>
    <property type="match status" value="1"/>
</dbReference>
<keyword evidence="1" id="KW-0134">Cell wall</keyword>
<dbReference type="EMBL" id="JAVHUY010000048">
    <property type="protein sequence ID" value="MDQ7909867.1"/>
    <property type="molecule type" value="Genomic_DNA"/>
</dbReference>
<feature type="compositionally biased region" description="Low complexity" evidence="5">
    <location>
        <begin position="164"/>
        <end position="176"/>
    </location>
</feature>
<gene>
    <name evidence="9" type="ORF">RB614_35760</name>
</gene>
<evidence type="ECO:0000256" key="3">
    <source>
        <dbReference type="ARBA" id="ARBA00022729"/>
    </source>
</evidence>
<evidence type="ECO:0000256" key="2">
    <source>
        <dbReference type="ARBA" id="ARBA00022525"/>
    </source>
</evidence>
<evidence type="ECO:0000256" key="4">
    <source>
        <dbReference type="ARBA" id="ARBA00023088"/>
    </source>
</evidence>
<feature type="chain" id="PRO_5046903854" evidence="7">
    <location>
        <begin position="30"/>
        <end position="235"/>
    </location>
</feature>
<keyword evidence="4" id="KW-0572">Peptidoglycan-anchor</keyword>
<keyword evidence="3 7" id="KW-0732">Signal</keyword>
<feature type="signal peptide" evidence="7">
    <location>
        <begin position="1"/>
        <end position="29"/>
    </location>
</feature>
<feature type="domain" description="Gram-positive cocci surface proteins LPxTG" evidence="8">
    <location>
        <begin position="183"/>
        <end position="219"/>
    </location>
</feature>
<evidence type="ECO:0000256" key="6">
    <source>
        <dbReference type="SAM" id="Phobius"/>
    </source>
</evidence>
<dbReference type="NCBIfam" id="TIGR01167">
    <property type="entry name" value="LPXTG_anchor"/>
    <property type="match status" value="1"/>
</dbReference>
<dbReference type="InterPro" id="IPR019931">
    <property type="entry name" value="LPXTG_anchor"/>
</dbReference>
<accession>A0ABU0ZS84</accession>
<evidence type="ECO:0000256" key="7">
    <source>
        <dbReference type="SAM" id="SignalP"/>
    </source>
</evidence>